<dbReference type="PANTHER" id="PTHR23518:SF2">
    <property type="entry name" value="MAJOR FACILITATOR SUPERFAMILY TRANSPORTER"/>
    <property type="match status" value="1"/>
</dbReference>
<organism evidence="7 8">
    <name type="scientific">Micromonospora qiuiae</name>
    <dbReference type="NCBI Taxonomy" id="502268"/>
    <lineage>
        <taxon>Bacteria</taxon>
        <taxon>Bacillati</taxon>
        <taxon>Actinomycetota</taxon>
        <taxon>Actinomycetes</taxon>
        <taxon>Micromonosporales</taxon>
        <taxon>Micromonosporaceae</taxon>
        <taxon>Micromonospora</taxon>
    </lineage>
</organism>
<proteinExistence type="predicted"/>
<evidence type="ECO:0000313" key="7">
    <source>
        <dbReference type="EMBL" id="GIJ27060.1"/>
    </source>
</evidence>
<feature type="transmembrane region" description="Helical" evidence="5">
    <location>
        <begin position="320"/>
        <end position="343"/>
    </location>
</feature>
<evidence type="ECO:0000256" key="1">
    <source>
        <dbReference type="ARBA" id="ARBA00004651"/>
    </source>
</evidence>
<accession>A0ABQ4JA74</accession>
<feature type="transmembrane region" description="Helical" evidence="5">
    <location>
        <begin position="235"/>
        <end position="255"/>
    </location>
</feature>
<dbReference type="EMBL" id="BOPC01000028">
    <property type="protein sequence ID" value="GIJ27060.1"/>
    <property type="molecule type" value="Genomic_DNA"/>
</dbReference>
<gene>
    <name evidence="7" type="ORF">Vqi01_22220</name>
</gene>
<dbReference type="InterPro" id="IPR036259">
    <property type="entry name" value="MFS_trans_sf"/>
</dbReference>
<dbReference type="InterPro" id="IPR011701">
    <property type="entry name" value="MFS"/>
</dbReference>
<dbReference type="RefSeq" id="WP_204034651.1">
    <property type="nucleotide sequence ID" value="NZ_BOPC01000028.1"/>
</dbReference>
<comment type="subcellular location">
    <subcellularLocation>
        <location evidence="1">Cell membrane</location>
        <topology evidence="1">Multi-pass membrane protein</topology>
    </subcellularLocation>
</comment>
<sequence length="425" mass="43481">MYVTLRDRPGGAGHRRAGGPLRRVSGTVVLLGTVSLLTDVSSEMVASVLPLYLTAMVGLAPIAYGVLDGLYQGVSAMVRIAGGYLGDRGQHPKWVAVAGYGASALSRLAMLPAASFAAITAVITADRLGKGLRTAPRDALIAAASPTDVLGRAFGVHRALDTVGAALGPLVAFALLLLVPGSYDAVFVVSFAFAVAGLAVLVLYVPDLPTAARADRPGPRQVFTEVTGSRLRRPLLAAALLGVLTVGDGFLYLALHSRDDVAARYFPLLYVGTNIAYLALAIPLGRLADRVGRGRVLVAGHLALLGGYLLAALPGGNVGLTLAVLLLLGTFYAATDGVLAALVSRLVAAGARGSGIAAAQTTVALARFAASVLFGLVWGLQGPQRAMLLFAALLAVAMPLAAWLLRDVDRSAPASDDTLIAAAPA</sequence>
<feature type="transmembrane region" description="Helical" evidence="5">
    <location>
        <begin position="267"/>
        <end position="284"/>
    </location>
</feature>
<keyword evidence="4 5" id="KW-0472">Membrane</keyword>
<evidence type="ECO:0000256" key="5">
    <source>
        <dbReference type="SAM" id="Phobius"/>
    </source>
</evidence>
<evidence type="ECO:0000256" key="2">
    <source>
        <dbReference type="ARBA" id="ARBA00022692"/>
    </source>
</evidence>
<name>A0ABQ4JA74_9ACTN</name>
<dbReference type="Gene3D" id="1.20.1250.20">
    <property type="entry name" value="MFS general substrate transporter like domains"/>
    <property type="match status" value="2"/>
</dbReference>
<feature type="transmembrane region" description="Helical" evidence="5">
    <location>
        <begin position="296"/>
        <end position="314"/>
    </location>
</feature>
<feature type="transmembrane region" description="Helical" evidence="5">
    <location>
        <begin position="355"/>
        <end position="380"/>
    </location>
</feature>
<keyword evidence="2 5" id="KW-0812">Transmembrane</keyword>
<dbReference type="PROSITE" id="PS50850">
    <property type="entry name" value="MFS"/>
    <property type="match status" value="1"/>
</dbReference>
<protein>
    <submittedName>
        <fullName evidence="7">MFS transporter</fullName>
    </submittedName>
</protein>
<evidence type="ECO:0000259" key="6">
    <source>
        <dbReference type="PROSITE" id="PS50850"/>
    </source>
</evidence>
<dbReference type="SUPFAM" id="SSF103473">
    <property type="entry name" value="MFS general substrate transporter"/>
    <property type="match status" value="1"/>
</dbReference>
<feature type="transmembrane region" description="Helical" evidence="5">
    <location>
        <begin position="159"/>
        <end position="179"/>
    </location>
</feature>
<feature type="transmembrane region" description="Helical" evidence="5">
    <location>
        <begin position="44"/>
        <end position="67"/>
    </location>
</feature>
<keyword evidence="8" id="KW-1185">Reference proteome</keyword>
<feature type="domain" description="Major facilitator superfamily (MFS) profile" evidence="6">
    <location>
        <begin position="27"/>
        <end position="409"/>
    </location>
</feature>
<keyword evidence="3 5" id="KW-1133">Transmembrane helix</keyword>
<evidence type="ECO:0000256" key="4">
    <source>
        <dbReference type="ARBA" id="ARBA00023136"/>
    </source>
</evidence>
<feature type="transmembrane region" description="Helical" evidence="5">
    <location>
        <begin position="386"/>
        <end position="405"/>
    </location>
</feature>
<evidence type="ECO:0000313" key="8">
    <source>
        <dbReference type="Proteomes" id="UP000653076"/>
    </source>
</evidence>
<dbReference type="CDD" id="cd17370">
    <property type="entry name" value="MFS_MJ1317_like"/>
    <property type="match status" value="1"/>
</dbReference>
<feature type="transmembrane region" description="Helical" evidence="5">
    <location>
        <begin position="185"/>
        <end position="206"/>
    </location>
</feature>
<dbReference type="Proteomes" id="UP000653076">
    <property type="component" value="Unassembled WGS sequence"/>
</dbReference>
<comment type="caution">
    <text evidence="7">The sequence shown here is derived from an EMBL/GenBank/DDBJ whole genome shotgun (WGS) entry which is preliminary data.</text>
</comment>
<dbReference type="PANTHER" id="PTHR23518">
    <property type="entry name" value="C-METHYLTRANSFERASE"/>
    <property type="match status" value="1"/>
</dbReference>
<reference evidence="7 8" key="1">
    <citation type="submission" date="2021-01" db="EMBL/GenBank/DDBJ databases">
        <title>Whole genome shotgun sequence of Verrucosispora qiuiae NBRC 106684.</title>
        <authorList>
            <person name="Komaki H."/>
            <person name="Tamura T."/>
        </authorList>
    </citation>
    <scope>NUCLEOTIDE SEQUENCE [LARGE SCALE GENOMIC DNA]</scope>
    <source>
        <strain evidence="7 8">NBRC 106684</strain>
    </source>
</reference>
<evidence type="ECO:0000256" key="3">
    <source>
        <dbReference type="ARBA" id="ARBA00022989"/>
    </source>
</evidence>
<dbReference type="InterPro" id="IPR020846">
    <property type="entry name" value="MFS_dom"/>
</dbReference>
<dbReference type="Pfam" id="PF07690">
    <property type="entry name" value="MFS_1"/>
    <property type="match status" value="2"/>
</dbReference>